<dbReference type="Pfam" id="PF00589">
    <property type="entry name" value="Phage_integrase"/>
    <property type="match status" value="1"/>
</dbReference>
<organism evidence="6 7">
    <name type="scientific">Sphingomonas swuensis</name>
    <dbReference type="NCBI Taxonomy" id="977800"/>
    <lineage>
        <taxon>Bacteria</taxon>
        <taxon>Pseudomonadati</taxon>
        <taxon>Pseudomonadota</taxon>
        <taxon>Alphaproteobacteria</taxon>
        <taxon>Sphingomonadales</taxon>
        <taxon>Sphingomonadaceae</taxon>
        <taxon>Sphingomonas</taxon>
    </lineage>
</organism>
<gene>
    <name evidence="6" type="ORF">GCM10022280_00020</name>
</gene>
<comment type="caution">
    <text evidence="6">The sequence shown here is derived from an EMBL/GenBank/DDBJ whole genome shotgun (WGS) entry which is preliminary data.</text>
</comment>
<dbReference type="InterPro" id="IPR011010">
    <property type="entry name" value="DNA_brk_join_enz"/>
</dbReference>
<feature type="domain" description="Tyr recombinase" evidence="5">
    <location>
        <begin position="148"/>
        <end position="319"/>
    </location>
</feature>
<evidence type="ECO:0000313" key="7">
    <source>
        <dbReference type="Proteomes" id="UP001500235"/>
    </source>
</evidence>
<dbReference type="PANTHER" id="PTHR30349">
    <property type="entry name" value="PHAGE INTEGRASE-RELATED"/>
    <property type="match status" value="1"/>
</dbReference>
<dbReference type="InterPro" id="IPR050090">
    <property type="entry name" value="Tyrosine_recombinase_XerCD"/>
</dbReference>
<dbReference type="InterPro" id="IPR002104">
    <property type="entry name" value="Integrase_catalytic"/>
</dbReference>
<dbReference type="EMBL" id="BAABBQ010000001">
    <property type="protein sequence ID" value="GAA4007535.1"/>
    <property type="molecule type" value="Genomic_DNA"/>
</dbReference>
<proteinExistence type="inferred from homology"/>
<keyword evidence="4" id="KW-0233">DNA recombination</keyword>
<evidence type="ECO:0000256" key="4">
    <source>
        <dbReference type="ARBA" id="ARBA00023172"/>
    </source>
</evidence>
<comment type="similarity">
    <text evidence="1">Belongs to the 'phage' integrase family.</text>
</comment>
<sequence length="333" mass="38122">MAEYSVQRFRGGYALVWRENGKRRRFGLEATDRSTAEAEARAWWKAQTGVGGTVGRIVESYIEAGELAGIASTARQRDAWKAMQSFWANVDPTRIDEEMAREYVRRRDRAQATTRYELSMLSVALRWAARQDLIEKVPVIWRPEAPERRERHLTQKQFSKWFKEVRAEHARLYVELALATMARPTAILELTWAQVDWDHGTINLNPAGRRQTRKRRPTVPLDEETIAILKRAHEGAQSDFIIERGARKISSIKKAFQAASVRSGIHVTPYMLRHTGAVWAAERGTPMAELAQFMGHDDDRTTQKHYARFSPSYLRGVSSKLRAARTEAAELTS</sequence>
<dbReference type="RefSeq" id="WP_344705334.1">
    <property type="nucleotide sequence ID" value="NZ_BAABBQ010000001.1"/>
</dbReference>
<evidence type="ECO:0000256" key="1">
    <source>
        <dbReference type="ARBA" id="ARBA00008857"/>
    </source>
</evidence>
<dbReference type="Gene3D" id="1.10.443.10">
    <property type="entry name" value="Intergrase catalytic core"/>
    <property type="match status" value="1"/>
</dbReference>
<accession>A0ABP7S6P3</accession>
<dbReference type="PANTHER" id="PTHR30349:SF41">
    <property type="entry name" value="INTEGRASE_RECOMBINASE PROTEIN MJ0367-RELATED"/>
    <property type="match status" value="1"/>
</dbReference>
<keyword evidence="3" id="KW-0238">DNA-binding</keyword>
<dbReference type="PROSITE" id="PS51898">
    <property type="entry name" value="TYR_RECOMBINASE"/>
    <property type="match status" value="1"/>
</dbReference>
<dbReference type="CDD" id="cd00796">
    <property type="entry name" value="INT_Rci_Hp1_C"/>
    <property type="match status" value="1"/>
</dbReference>
<dbReference type="SUPFAM" id="SSF56349">
    <property type="entry name" value="DNA breaking-rejoining enzymes"/>
    <property type="match status" value="1"/>
</dbReference>
<dbReference type="Proteomes" id="UP001500235">
    <property type="component" value="Unassembled WGS sequence"/>
</dbReference>
<name>A0ABP7S6P3_9SPHN</name>
<evidence type="ECO:0000259" key="5">
    <source>
        <dbReference type="PROSITE" id="PS51898"/>
    </source>
</evidence>
<keyword evidence="2" id="KW-0229">DNA integration</keyword>
<keyword evidence="7" id="KW-1185">Reference proteome</keyword>
<evidence type="ECO:0000313" key="6">
    <source>
        <dbReference type="EMBL" id="GAA4007535.1"/>
    </source>
</evidence>
<evidence type="ECO:0000256" key="2">
    <source>
        <dbReference type="ARBA" id="ARBA00022908"/>
    </source>
</evidence>
<dbReference type="InterPro" id="IPR013762">
    <property type="entry name" value="Integrase-like_cat_sf"/>
</dbReference>
<evidence type="ECO:0000256" key="3">
    <source>
        <dbReference type="ARBA" id="ARBA00023125"/>
    </source>
</evidence>
<protein>
    <submittedName>
        <fullName evidence="6">Site-specific integrase</fullName>
    </submittedName>
</protein>
<reference evidence="7" key="1">
    <citation type="journal article" date="2019" name="Int. J. Syst. Evol. Microbiol.">
        <title>The Global Catalogue of Microorganisms (GCM) 10K type strain sequencing project: providing services to taxonomists for standard genome sequencing and annotation.</title>
        <authorList>
            <consortium name="The Broad Institute Genomics Platform"/>
            <consortium name="The Broad Institute Genome Sequencing Center for Infectious Disease"/>
            <person name="Wu L."/>
            <person name="Ma J."/>
        </authorList>
    </citation>
    <scope>NUCLEOTIDE SEQUENCE [LARGE SCALE GENOMIC DNA]</scope>
    <source>
        <strain evidence="7">JCM 17563</strain>
    </source>
</reference>